<protein>
    <submittedName>
        <fullName evidence="1">Uncharacterized protein</fullName>
    </submittedName>
</protein>
<proteinExistence type="predicted"/>
<sequence length="116" mass="12601">MRNTVQSALSEAQTTPVYSHTMGWYAAEPIETATQDIDADDPTDAPFLAAQLVAQPWEGQAFGFFPRIWVSYGASIGELRPDQARELARDMHAFADRLASLGDIADALASDGGQDR</sequence>
<organism evidence="1 2">
    <name type="scientific">Streptomyces violaceoruber</name>
    <dbReference type="NCBI Taxonomy" id="1935"/>
    <lineage>
        <taxon>Bacteria</taxon>
        <taxon>Bacillati</taxon>
        <taxon>Actinomycetota</taxon>
        <taxon>Actinomycetes</taxon>
        <taxon>Kitasatosporales</taxon>
        <taxon>Streptomycetaceae</taxon>
        <taxon>Streptomyces</taxon>
        <taxon>Streptomyces violaceoruber group</taxon>
    </lineage>
</organism>
<dbReference type="EMBL" id="CP137734">
    <property type="protein sequence ID" value="WOY99794.1"/>
    <property type="molecule type" value="Genomic_DNA"/>
</dbReference>
<keyword evidence="2" id="KW-1185">Reference proteome</keyword>
<reference evidence="1" key="1">
    <citation type="submission" date="2023-10" db="EMBL/GenBank/DDBJ databases">
        <title>The genome sequence of Streptomyces violaceoruber CGMCC 4.1801.</title>
        <authorList>
            <person name="Mo P."/>
        </authorList>
    </citation>
    <scope>NUCLEOTIDE SEQUENCE</scope>
    <source>
        <strain evidence="1">CGMCC 4.1801</strain>
    </source>
</reference>
<gene>
    <name evidence="1" type="ORF">R2E43_20980</name>
</gene>
<name>A0ACD4WQG3_STRVN</name>
<dbReference type="Proteomes" id="UP001303608">
    <property type="component" value="Chromosome"/>
</dbReference>
<accession>A0ACD4WQG3</accession>
<evidence type="ECO:0000313" key="2">
    <source>
        <dbReference type="Proteomes" id="UP001303608"/>
    </source>
</evidence>
<evidence type="ECO:0000313" key="1">
    <source>
        <dbReference type="EMBL" id="WOY99794.1"/>
    </source>
</evidence>